<dbReference type="NCBIfam" id="NF003918">
    <property type="entry name" value="PRK05443.1-2"/>
    <property type="match status" value="1"/>
</dbReference>
<comment type="PTM">
    <text evidence="8 9">An intermediate of this reaction is the autophosphorylated ppk in which a phosphate is covalently linked to a histidine residue through a N-P bond.</text>
</comment>
<name>A0A2Z4YLX7_RHILE</name>
<sequence>MDSAVAEHQELTPEINDNTPPLEELLKSPERFINREFSWLQFNRRVLEETLNTEHPLLERVRFLSISAANLDEFFMVRVAGLEGQVRQNIAIRSPDGKTPAEQLDSILQEIDHLQMEQQASLAVLQQYLAKEDILIVRPGALSDADRQWLAAEFEQAIFPVLTPLSIDPAHPFPFIPNLGFSIGLQLVSKNGREPMTALLRLPVALDRFVRLPDDGNTIRYITLEDVANIFIHRLYPGYEVQGSGTFRVIRDSDIEVEEEAEDLVRFFETALKRRRRGKVIRIETDSEMPASLRQFVVQALNIPDNRVAVLPGLLALNTLSEITKAPREDLRFAPYNARFPERVREHAGDCFAAIREKDMVVHHPYESFDVVVQFLLQAARDPDVLAIKQTLYRTSNDSPIVRALIDAAEAGKSVTALVELKARFDEEANIRWARDLERAGVQVVFGFIELKTHAKMSMVVRREEGKLRTYCHLGTGNYHPITAKIYTDLSYFTCNPVIAHDMANIFNFITGYGEPEQGMQLAISPYTMRPRILRHIEEEIQHARNGAPAAIWMKMNSLVDPDIIDALYRASHAGVEIDLVVRGICCLRPQVPGLSEKIRVKSIVGRFLEHSRIFCFGNGHGLPSDKALVYIGSADMMPRNLDRRVETMVPLTNPTVHEQVLSQIMLGNVIDNQQSYEILPDGTSRRMEVRRGEEPFNAQQYFMTNPSLSGRGEALKSSAPKLIAGLLEGRNNK</sequence>
<comment type="function">
    <text evidence="8 9">Catalyzes the reversible transfer of the terminal phosphate of ATP to form a long-chain polyphosphate (polyP).</text>
</comment>
<dbReference type="PIRSF" id="PIRSF015589">
    <property type="entry name" value="PP_kinase"/>
    <property type="match status" value="1"/>
</dbReference>
<dbReference type="SUPFAM" id="SSF143724">
    <property type="entry name" value="PHP14-like"/>
    <property type="match status" value="1"/>
</dbReference>
<feature type="active site" description="Phosphohistidine intermediate" evidence="8">
    <location>
        <position position="454"/>
    </location>
</feature>
<evidence type="ECO:0000313" key="17">
    <source>
        <dbReference type="EMBL" id="TAY51500.1"/>
    </source>
</evidence>
<dbReference type="RefSeq" id="WP_018241493.1">
    <property type="nucleotide sequence ID" value="NZ_CP030760.1"/>
</dbReference>
<dbReference type="InterPro" id="IPR025200">
    <property type="entry name" value="PPK_C_dom2"/>
</dbReference>
<evidence type="ECO:0000313" key="18">
    <source>
        <dbReference type="Proteomes" id="UP000251166"/>
    </source>
</evidence>
<dbReference type="HAMAP" id="MF_00347">
    <property type="entry name" value="Polyphosphate_kinase"/>
    <property type="match status" value="1"/>
</dbReference>
<evidence type="ECO:0000313" key="20">
    <source>
        <dbReference type="Proteomes" id="UP000471409"/>
    </source>
</evidence>
<evidence type="ECO:0000259" key="14">
    <source>
        <dbReference type="Pfam" id="PF17941"/>
    </source>
</evidence>
<feature type="compositionally biased region" description="Basic and acidic residues" evidence="10">
    <location>
        <begin position="1"/>
        <end position="11"/>
    </location>
</feature>
<keyword evidence="3 8" id="KW-0479">Metal-binding</keyword>
<reference evidence="15 18" key="1">
    <citation type="submission" date="2018-07" db="EMBL/GenBank/DDBJ databases">
        <title>Rhizobium leguminosarum strain:ATCC 14479 Genome sequencing and assembly.</title>
        <authorList>
            <person name="Chakraborty R."/>
        </authorList>
    </citation>
    <scope>NUCLEOTIDE SEQUENCE [LARGE SCALE GENOMIC DNA]</scope>
    <source>
        <strain evidence="15 18">ATCC 14479</strain>
    </source>
</reference>
<dbReference type="GO" id="GO:0008976">
    <property type="term" value="F:polyphosphate kinase activity"/>
    <property type="evidence" value="ECO:0007669"/>
    <property type="project" value="UniProtKB-UniRule"/>
</dbReference>
<accession>A0A2Z4YLX7</accession>
<dbReference type="Proteomes" id="UP000292974">
    <property type="component" value="Unassembled WGS sequence"/>
</dbReference>
<evidence type="ECO:0000256" key="1">
    <source>
        <dbReference type="ARBA" id="ARBA00022553"/>
    </source>
</evidence>
<dbReference type="InterPro" id="IPR036830">
    <property type="entry name" value="PP_kinase_middle_dom_sf"/>
</dbReference>
<dbReference type="Pfam" id="PF13090">
    <property type="entry name" value="PP_kinase_C"/>
    <property type="match status" value="1"/>
</dbReference>
<feature type="domain" description="Polyphosphate kinase C-terminal" evidence="13">
    <location>
        <begin position="522"/>
        <end position="700"/>
    </location>
</feature>
<dbReference type="NCBIfam" id="NF003921">
    <property type="entry name" value="PRK05443.2-2"/>
    <property type="match status" value="1"/>
</dbReference>
<feature type="domain" description="Polyphosphate kinase C-terminal" evidence="14">
    <location>
        <begin position="351"/>
        <end position="515"/>
    </location>
</feature>
<proteinExistence type="inferred from homology"/>
<dbReference type="InterPro" id="IPR041108">
    <property type="entry name" value="PP_kinase_C_1"/>
</dbReference>
<keyword evidence="6 8" id="KW-0067">ATP-binding</keyword>
<dbReference type="Proteomes" id="UP000251166">
    <property type="component" value="Chromosome"/>
</dbReference>
<feature type="binding site" evidence="8">
    <location>
        <position position="583"/>
    </location>
    <ligand>
        <name>ATP</name>
        <dbReference type="ChEBI" id="CHEBI:30616"/>
    </ligand>
</feature>
<dbReference type="Pfam" id="PF02503">
    <property type="entry name" value="PP_kinase"/>
    <property type="match status" value="1"/>
</dbReference>
<dbReference type="PANTHER" id="PTHR30218:SF0">
    <property type="entry name" value="POLYPHOSPHATE KINASE"/>
    <property type="match status" value="1"/>
</dbReference>
<reference evidence="16 20" key="3">
    <citation type="submission" date="2020-01" db="EMBL/GenBank/DDBJ databases">
        <title>Rhizobium genotypes associated with high levels of biological nitrogen fixation by grain legumes in a temperate-maritime cropping system.</title>
        <authorList>
            <person name="Maluk M."/>
            <person name="Francesc Ferrando Molina F."/>
            <person name="Lopez Del Egido L."/>
            <person name="Lafos M."/>
            <person name="Langarica-Fuentes A."/>
            <person name="Gebre Yohannes G."/>
            <person name="Young M.W."/>
            <person name="Martin P."/>
            <person name="Gantlett R."/>
            <person name="Kenicer G."/>
            <person name="Hawes C."/>
            <person name="Begg G.S."/>
            <person name="Quilliam R.S."/>
            <person name="Squire G.R."/>
            <person name="Poole P.S."/>
            <person name="Young P.W."/>
            <person name="Iannetta P.M."/>
            <person name="James E.K."/>
        </authorList>
    </citation>
    <scope>NUCLEOTIDE SEQUENCE [LARGE SCALE GENOMIC DNA]</scope>
    <source>
        <strain evidence="16 20">JHI944</strain>
    </source>
</reference>
<dbReference type="AlphaFoldDB" id="A0A2Z4YLX7"/>
<dbReference type="EMBL" id="SIOP01000001">
    <property type="protein sequence ID" value="TAY51500.1"/>
    <property type="molecule type" value="Genomic_DNA"/>
</dbReference>
<protein>
    <recommendedName>
        <fullName evidence="8 9">Polyphosphate kinase</fullName>
        <ecNumber evidence="8 9">2.7.4.1</ecNumber>
    </recommendedName>
    <alternativeName>
        <fullName evidence="8">ATP-polyphosphate phosphotransferase</fullName>
    </alternativeName>
    <alternativeName>
        <fullName evidence="8">Polyphosphoric acid kinase</fullName>
    </alternativeName>
</protein>
<keyword evidence="7 8" id="KW-0460">Magnesium</keyword>
<evidence type="ECO:0000259" key="13">
    <source>
        <dbReference type="Pfam" id="PF13090"/>
    </source>
</evidence>
<dbReference type="EC" id="2.7.4.1" evidence="8 9"/>
<dbReference type="GeneID" id="61423229"/>
<feature type="region of interest" description="Disordered" evidence="10">
    <location>
        <begin position="1"/>
        <end position="22"/>
    </location>
</feature>
<dbReference type="SUPFAM" id="SSF56024">
    <property type="entry name" value="Phospholipase D/nuclease"/>
    <property type="match status" value="2"/>
</dbReference>
<evidence type="ECO:0000259" key="12">
    <source>
        <dbReference type="Pfam" id="PF13089"/>
    </source>
</evidence>
<dbReference type="NCBIfam" id="NF003919">
    <property type="entry name" value="PRK05443.1-4"/>
    <property type="match status" value="1"/>
</dbReference>
<dbReference type="PANTHER" id="PTHR30218">
    <property type="entry name" value="POLYPHOSPHATE KINASE"/>
    <property type="match status" value="1"/>
</dbReference>
<dbReference type="GO" id="GO:0006799">
    <property type="term" value="P:polyphosphate biosynthetic process"/>
    <property type="evidence" value="ECO:0007669"/>
    <property type="project" value="UniProtKB-UniRule"/>
</dbReference>
<dbReference type="Gene3D" id="3.30.1840.10">
    <property type="entry name" value="Polyphosphate kinase middle domain"/>
    <property type="match status" value="1"/>
</dbReference>
<feature type="domain" description="Polyphosphate kinase middle" evidence="11">
    <location>
        <begin position="146"/>
        <end position="323"/>
    </location>
</feature>
<dbReference type="GO" id="GO:0009358">
    <property type="term" value="C:polyphosphate kinase complex"/>
    <property type="evidence" value="ECO:0007669"/>
    <property type="project" value="InterPro"/>
</dbReference>
<keyword evidence="1 8" id="KW-0597">Phosphoprotein</keyword>
<dbReference type="NCBIfam" id="NF003917">
    <property type="entry name" value="PRK05443.1-1"/>
    <property type="match status" value="1"/>
</dbReference>
<dbReference type="EMBL" id="CP030760">
    <property type="protein sequence ID" value="AXA42226.1"/>
    <property type="molecule type" value="Genomic_DNA"/>
</dbReference>
<evidence type="ECO:0000256" key="10">
    <source>
        <dbReference type="SAM" id="MobiDB-lite"/>
    </source>
</evidence>
<feature type="binding site" evidence="8">
    <location>
        <position position="70"/>
    </location>
    <ligand>
        <name>ATP</name>
        <dbReference type="ChEBI" id="CHEBI:30616"/>
    </ligand>
</feature>
<feature type="binding site" evidence="8">
    <location>
        <position position="487"/>
    </location>
    <ligand>
        <name>ATP</name>
        <dbReference type="ChEBI" id="CHEBI:30616"/>
    </ligand>
</feature>
<evidence type="ECO:0000256" key="9">
    <source>
        <dbReference type="RuleBase" id="RU003800"/>
    </source>
</evidence>
<dbReference type="FunFam" id="3.30.870.10:FF:000001">
    <property type="entry name" value="Polyphosphate kinase"/>
    <property type="match status" value="1"/>
</dbReference>
<feature type="binding site" evidence="8">
    <location>
        <position position="611"/>
    </location>
    <ligand>
        <name>ATP</name>
        <dbReference type="ChEBI" id="CHEBI:30616"/>
    </ligand>
</feature>
<evidence type="ECO:0000256" key="4">
    <source>
        <dbReference type="ARBA" id="ARBA00022741"/>
    </source>
</evidence>
<feature type="binding site" evidence="8">
    <location>
        <position position="424"/>
    </location>
    <ligand>
        <name>Mg(2+)</name>
        <dbReference type="ChEBI" id="CHEBI:18420"/>
    </ligand>
</feature>
<organism evidence="15 18">
    <name type="scientific">Rhizobium leguminosarum</name>
    <dbReference type="NCBI Taxonomy" id="384"/>
    <lineage>
        <taxon>Bacteria</taxon>
        <taxon>Pseudomonadati</taxon>
        <taxon>Pseudomonadota</taxon>
        <taxon>Alphaproteobacteria</taxon>
        <taxon>Hyphomicrobiales</taxon>
        <taxon>Rhizobiaceae</taxon>
        <taxon>Rhizobium/Agrobacterium group</taxon>
        <taxon>Rhizobium</taxon>
    </lineage>
</organism>
<evidence type="ECO:0000256" key="7">
    <source>
        <dbReference type="ARBA" id="ARBA00022842"/>
    </source>
</evidence>
<dbReference type="Proteomes" id="UP000471409">
    <property type="component" value="Unassembled WGS sequence"/>
</dbReference>
<dbReference type="Pfam" id="PF17941">
    <property type="entry name" value="PP_kinase_C_1"/>
    <property type="match status" value="1"/>
</dbReference>
<evidence type="ECO:0000313" key="16">
    <source>
        <dbReference type="EMBL" id="NEK51410.1"/>
    </source>
</evidence>
<keyword evidence="5 8" id="KW-0418">Kinase</keyword>
<dbReference type="GO" id="GO:0046872">
    <property type="term" value="F:metal ion binding"/>
    <property type="evidence" value="ECO:0007669"/>
    <property type="project" value="UniProtKB-KW"/>
</dbReference>
<evidence type="ECO:0000313" key="19">
    <source>
        <dbReference type="Proteomes" id="UP000292974"/>
    </source>
</evidence>
<feature type="domain" description="Polyphosphate kinase N-terminal" evidence="12">
    <location>
        <begin position="32"/>
        <end position="136"/>
    </location>
</feature>
<dbReference type="InterPro" id="IPR024953">
    <property type="entry name" value="PP_kinase_middle"/>
</dbReference>
<evidence type="ECO:0000259" key="11">
    <source>
        <dbReference type="Pfam" id="PF02503"/>
    </source>
</evidence>
<dbReference type="Pfam" id="PF13089">
    <property type="entry name" value="PP_kinase_N"/>
    <property type="match status" value="1"/>
</dbReference>
<evidence type="ECO:0000256" key="2">
    <source>
        <dbReference type="ARBA" id="ARBA00022679"/>
    </source>
</evidence>
<dbReference type="EMBL" id="WXXP01000007">
    <property type="protein sequence ID" value="NEK51410.1"/>
    <property type="molecule type" value="Genomic_DNA"/>
</dbReference>
<comment type="catalytic activity">
    <reaction evidence="8 9">
        <text>[phosphate](n) + ATP = [phosphate](n+1) + ADP</text>
        <dbReference type="Rhea" id="RHEA:19573"/>
        <dbReference type="Rhea" id="RHEA-COMP:9859"/>
        <dbReference type="Rhea" id="RHEA-COMP:14280"/>
        <dbReference type="ChEBI" id="CHEBI:16838"/>
        <dbReference type="ChEBI" id="CHEBI:30616"/>
        <dbReference type="ChEBI" id="CHEBI:456216"/>
        <dbReference type="EC" id="2.7.4.1"/>
    </reaction>
</comment>
<evidence type="ECO:0000256" key="3">
    <source>
        <dbReference type="ARBA" id="ARBA00022723"/>
    </source>
</evidence>
<dbReference type="Gene3D" id="3.30.870.10">
    <property type="entry name" value="Endonuclease Chain A"/>
    <property type="match status" value="2"/>
</dbReference>
<dbReference type="CDD" id="cd09168">
    <property type="entry name" value="PLDc_PaPPK1_C2_like"/>
    <property type="match status" value="1"/>
</dbReference>
<feature type="binding site" evidence="8">
    <location>
        <position position="394"/>
    </location>
    <ligand>
        <name>Mg(2+)</name>
        <dbReference type="ChEBI" id="CHEBI:18420"/>
    </ligand>
</feature>
<dbReference type="CDD" id="cd09165">
    <property type="entry name" value="PLDc_PaPPK1_C1_like"/>
    <property type="match status" value="1"/>
</dbReference>
<dbReference type="Gene3D" id="1.20.58.310">
    <property type="entry name" value="Polyphosphate kinase N-terminal domain"/>
    <property type="match status" value="1"/>
</dbReference>
<dbReference type="InterPro" id="IPR036832">
    <property type="entry name" value="PPK_N_dom_sf"/>
</dbReference>
<dbReference type="InterPro" id="IPR003414">
    <property type="entry name" value="PP_kinase"/>
</dbReference>
<comment type="similarity">
    <text evidence="8 9">Belongs to the polyphosphate kinase 1 (PPK1) family.</text>
</comment>
<evidence type="ECO:0000256" key="8">
    <source>
        <dbReference type="HAMAP-Rule" id="MF_00347"/>
    </source>
</evidence>
<evidence type="ECO:0000313" key="15">
    <source>
        <dbReference type="EMBL" id="AXA42226.1"/>
    </source>
</evidence>
<gene>
    <name evidence="8" type="primary">ppk</name>
    <name evidence="15" type="ORF">DLJ82_4664</name>
    <name evidence="17" type="ORF">ELH90_07205</name>
    <name evidence="16" type="ORF">GUK36_18435</name>
</gene>
<evidence type="ECO:0000256" key="5">
    <source>
        <dbReference type="ARBA" id="ARBA00022777"/>
    </source>
</evidence>
<reference evidence="17 19" key="2">
    <citation type="submission" date="2019-02" db="EMBL/GenBank/DDBJ databases">
        <title>The genomic architecture of introgression among sibling species of bacteria.</title>
        <authorList>
            <person name="Cavassim M.I.A."/>
            <person name="Moeskjaer S."/>
            <person name="Moslemi C."/>
            <person name="Fields B."/>
            <person name="Bachmann A."/>
            <person name="Vilhjalmsson B."/>
            <person name="Schierup M.H."/>
            <person name="Young J.P.W."/>
            <person name="Andersen S.U."/>
        </authorList>
    </citation>
    <scope>NUCLEOTIDE SEQUENCE [LARGE SCALE GENOMIC DNA]</scope>
    <source>
        <strain evidence="17 19">SM135B</strain>
    </source>
</reference>
<dbReference type="SUPFAM" id="SSF140356">
    <property type="entry name" value="PPK N-terminal domain-like"/>
    <property type="match status" value="1"/>
</dbReference>
<evidence type="ECO:0000256" key="6">
    <source>
        <dbReference type="ARBA" id="ARBA00022840"/>
    </source>
</evidence>
<comment type="cofactor">
    <cofactor evidence="8">
        <name>Mg(2+)</name>
        <dbReference type="ChEBI" id="CHEBI:18420"/>
    </cofactor>
</comment>
<keyword evidence="2 8" id="KW-0808">Transferase</keyword>
<dbReference type="NCBIfam" id="TIGR03705">
    <property type="entry name" value="poly_P_kin"/>
    <property type="match status" value="1"/>
</dbReference>
<dbReference type="InterPro" id="IPR025198">
    <property type="entry name" value="PPK_N_dom"/>
</dbReference>
<keyword evidence="4 8" id="KW-0547">Nucleotide-binding</keyword>
<dbReference type="GO" id="GO:0005524">
    <property type="term" value="F:ATP binding"/>
    <property type="evidence" value="ECO:0007669"/>
    <property type="project" value="UniProtKB-KW"/>
</dbReference>